<feature type="compositionally biased region" description="Acidic residues" evidence="2">
    <location>
        <begin position="812"/>
        <end position="827"/>
    </location>
</feature>
<dbReference type="PANTHER" id="PTHR46363:SF1">
    <property type="entry name" value="DEOXYRIBONUCLEASE TATDN2-RELATED"/>
    <property type="match status" value="1"/>
</dbReference>
<dbReference type="Pfam" id="PF01026">
    <property type="entry name" value="TatD_DNase"/>
    <property type="match status" value="1"/>
</dbReference>
<evidence type="ECO:0000313" key="4">
    <source>
        <dbReference type="Proteomes" id="UP000663887"/>
    </source>
</evidence>
<proteinExistence type="inferred from homology"/>
<dbReference type="Gene3D" id="3.20.20.140">
    <property type="entry name" value="Metal-dependent hydrolases"/>
    <property type="match status" value="1"/>
</dbReference>
<protein>
    <submittedName>
        <fullName evidence="3">Uncharacterized protein</fullName>
    </submittedName>
</protein>
<dbReference type="GO" id="GO:0016788">
    <property type="term" value="F:hydrolase activity, acting on ester bonds"/>
    <property type="evidence" value="ECO:0007669"/>
    <property type="project" value="InterPro"/>
</dbReference>
<feature type="compositionally biased region" description="Low complexity" evidence="2">
    <location>
        <begin position="111"/>
        <end position="122"/>
    </location>
</feature>
<dbReference type="EMBL" id="CAJNRG010013795">
    <property type="protein sequence ID" value="CAF2151625.1"/>
    <property type="molecule type" value="Genomic_DNA"/>
</dbReference>
<reference evidence="3" key="1">
    <citation type="submission" date="2021-02" db="EMBL/GenBank/DDBJ databases">
        <authorList>
            <person name="Nowell W R."/>
        </authorList>
    </citation>
    <scope>NUCLEOTIDE SEQUENCE</scope>
</reference>
<evidence type="ECO:0000256" key="1">
    <source>
        <dbReference type="ARBA" id="ARBA00009275"/>
    </source>
</evidence>
<comment type="caution">
    <text evidence="3">The sequence shown here is derived from an EMBL/GenBank/DDBJ whole genome shotgun (WGS) entry which is preliminary data.</text>
</comment>
<feature type="region of interest" description="Disordered" evidence="2">
    <location>
        <begin position="91"/>
        <end position="126"/>
    </location>
</feature>
<dbReference type="SUPFAM" id="SSF51556">
    <property type="entry name" value="Metallo-dependent hydrolases"/>
    <property type="match status" value="1"/>
</dbReference>
<dbReference type="InterPro" id="IPR001130">
    <property type="entry name" value="TatD-like"/>
</dbReference>
<sequence>MKSALKIDVDVSMNASVESLKDSRVINEISKKVIDILKEKGQKARFSAVEKASKNAVSLLLTKKKGKTATFLSVYIPTNVVESLCDTVVPTVSSDDDSSARSVSEDDGIESDSSVSQNSSSNSHDRDISFSVCNEVMKFINPLTEVQSIGKFIQYRNKDNSSPILLIRKTNDETDVFQFYPWLNMVEITFNDMFVKKTLSSFDVLGVLNIDELSYLISECAFISNLRLDILAVEVALKTNILFDCTSSSSSSYFSILVGKAEQIDELRDDCDQIPTNDSPSFSEEEIDAIIGRTYTTRGVKRSYEEDPILIEPKRNKYRQNKMIKDKRDLLHLKDTHYLTDAALKAIFEYVQTIFVACKYEHKLDQFDTLNIRFNMDGTLIGNKHIVAISINCIEGGSQCQAAKNLIPLGLFEVQKENTELLRQSLPSEFINDIKSVKYISIGEKNISIRIRLGGDLMNAVYVFGLAGFSSNHPCIFCTQHKDDLHVTDDTANDKTVTEGKGKNKQTITIHVGPTSCHDLTKKVRSLTEQTLCLTKNTNELGYKCEPLFGDLFDYQDYCADTLHMKLRVFDVILKDMLAYASRTGKYGGEHLAIIERKIKILNQHCERTVGKRFFFQVDTDDKNKTISSHGKLSGHLQDLFFVDSFPYDDILNGEIAKSARIVVNKFKEILVEVKHTSIRRKGVLKRLSLEFVKEFRQSGLRTTVTPYIHIIGNHLFEFDEFSNLGDYNMQGVVKNNDLLSHLYFSSTNPARNPLLTMLQKLYRVLEMNFQDEKQREAMARFACTGVYDFVEEDLSESESESQSKDNSCYLNEEDDDQSESESEENFDTLKGDISVEVDDEVDSKESLCGQRNHIPSDIPIYDGHIHLNQITSKIQSDLLSIRVSPPIRQFYFINNDHKPDEWLIPNPSPNPSHVHIRSTIGIHRKYFTPKSLYQTLDNLRTYLEISHHNQTPENKIVAVDECGLDETSTTSIKHQIFVFEKQIDLAMQFDLPIVLHCRGSHLYKKLFDCLKSRISDKNQRLHWHCINSNANLYIVDLFLNQFPNSYIGLNGSITYETNFENTLMFKNWLIDRSRYLPDRLIFETDYPYLSPRNLHGTYDPSCALLATSEYLSKTIDDANQNALSYLQFSNRNIETISILVRLYDEINGYKKQILKESEEVNKQSNDIPFASCYQNLLKYDNNFISLLFHIDGIGLFKSSKLKLWLFSTSIIELPPRLRYKRCNMPVVSVWVGYKEPNIYMWLDKSIIVGSVPVKYNMFYYGIIADCPALALILNFINHTGYFCCFYCFIRGQHDRRCRKRQYIYSDTVCTRDPTSFNNHSHSAESNKLKVYGHRGRSILDEIIDVPLPHSIICDYQHVTLLRHFRDVMKAISCSLPTKVRKQIEQKLVKQAFPNFFHRKMRGIENLSFIKATELKNLLFYGFIPNFYKILPIDQAAHMCLFICGIRLLHTSPCKISSSISTMADELLKTYYKHHSDYYKFLANFVLHLHSHFAEIYQRHGSLTYINTFSQEDFIGYISSNRNGKYQIGGTRHLGDLILHYYNIDMYLSNHKSTTSSSSIDQGLDIVLDTHYYKDRMIVLQHAVCSCSSIESCIKFFKRCAKDGYIYHSLLYKKGGNSNNLFVQFSNNGIDLEFGEITIFFQQKDNLYACIRKYNSKYPFSNYFEKSKFYNILHEPLDNFFFVLYASDVRLCISVKEIVKHCVVFLADDDKNCVIVTPISSYDEHD</sequence>
<feature type="region of interest" description="Disordered" evidence="2">
    <location>
        <begin position="795"/>
        <end position="832"/>
    </location>
</feature>
<dbReference type="Proteomes" id="UP000663887">
    <property type="component" value="Unassembled WGS sequence"/>
</dbReference>
<organism evidence="3 4">
    <name type="scientific">Rotaria magnacalcarata</name>
    <dbReference type="NCBI Taxonomy" id="392030"/>
    <lineage>
        <taxon>Eukaryota</taxon>
        <taxon>Metazoa</taxon>
        <taxon>Spiralia</taxon>
        <taxon>Gnathifera</taxon>
        <taxon>Rotifera</taxon>
        <taxon>Eurotatoria</taxon>
        <taxon>Bdelloidea</taxon>
        <taxon>Philodinida</taxon>
        <taxon>Philodinidae</taxon>
        <taxon>Rotaria</taxon>
    </lineage>
</organism>
<gene>
    <name evidence="3" type="ORF">XDN619_LOCUS28771</name>
</gene>
<comment type="similarity">
    <text evidence="1">Belongs to the metallo-dependent hydrolases superfamily. TatD-type hydrolase family.</text>
</comment>
<accession>A0A816XSV3</accession>
<dbReference type="PANTHER" id="PTHR46363">
    <property type="entry name" value="DEOXYRIBONUCLEASE TATDN2-RELATED"/>
    <property type="match status" value="1"/>
</dbReference>
<evidence type="ECO:0000313" key="3">
    <source>
        <dbReference type="EMBL" id="CAF2151625.1"/>
    </source>
</evidence>
<evidence type="ECO:0000256" key="2">
    <source>
        <dbReference type="SAM" id="MobiDB-lite"/>
    </source>
</evidence>
<name>A0A816XSV3_9BILA</name>
<dbReference type="InterPro" id="IPR032466">
    <property type="entry name" value="Metal_Hydrolase"/>
</dbReference>